<gene>
    <name evidence="1" type="ORF">ACOLOM_LOCUS12586</name>
</gene>
<organism evidence="1 2">
    <name type="scientific">Acaulospora colombiana</name>
    <dbReference type="NCBI Taxonomy" id="27376"/>
    <lineage>
        <taxon>Eukaryota</taxon>
        <taxon>Fungi</taxon>
        <taxon>Fungi incertae sedis</taxon>
        <taxon>Mucoromycota</taxon>
        <taxon>Glomeromycotina</taxon>
        <taxon>Glomeromycetes</taxon>
        <taxon>Diversisporales</taxon>
        <taxon>Acaulosporaceae</taxon>
        <taxon>Acaulospora</taxon>
    </lineage>
</organism>
<dbReference type="EMBL" id="CAJVPT010051932">
    <property type="protein sequence ID" value="CAG8748726.1"/>
    <property type="molecule type" value="Genomic_DNA"/>
</dbReference>
<keyword evidence="2" id="KW-1185">Reference proteome</keyword>
<dbReference type="Proteomes" id="UP000789525">
    <property type="component" value="Unassembled WGS sequence"/>
</dbReference>
<feature type="non-terminal residue" evidence="1">
    <location>
        <position position="1"/>
    </location>
</feature>
<evidence type="ECO:0000313" key="2">
    <source>
        <dbReference type="Proteomes" id="UP000789525"/>
    </source>
</evidence>
<comment type="caution">
    <text evidence="1">The sequence shown here is derived from an EMBL/GenBank/DDBJ whole genome shotgun (WGS) entry which is preliminary data.</text>
</comment>
<evidence type="ECO:0000313" key="1">
    <source>
        <dbReference type="EMBL" id="CAG8748726.1"/>
    </source>
</evidence>
<proteinExistence type="predicted"/>
<reference evidence="1" key="1">
    <citation type="submission" date="2021-06" db="EMBL/GenBank/DDBJ databases">
        <authorList>
            <person name="Kallberg Y."/>
            <person name="Tangrot J."/>
            <person name="Rosling A."/>
        </authorList>
    </citation>
    <scope>NUCLEOTIDE SEQUENCE</scope>
    <source>
        <strain evidence="1">CL356</strain>
    </source>
</reference>
<protein>
    <submittedName>
        <fullName evidence="1">16729_t:CDS:1</fullName>
    </submittedName>
</protein>
<name>A0ACA9QDT6_9GLOM</name>
<feature type="non-terminal residue" evidence="1">
    <location>
        <position position="161"/>
    </location>
</feature>
<sequence length="161" mass="18371">LLRQFHSSEISTLAIDSDRLSEINSGSSWSSSVRLVLSGQWSEAGPSPTPRTRSGNESSEYYTLECTSHVFFNDYLVYIFHPDSFTRARQGECEMAKQGQLWHNNLTSLALKQWRTNLGKTYENYEYQSENKFISPGWSGPNDFIAAERVTRRAAWSISSQ</sequence>
<accession>A0ACA9QDT6</accession>